<keyword evidence="3" id="KW-1185">Reference proteome</keyword>
<evidence type="ECO:0000313" key="2">
    <source>
        <dbReference type="EMBL" id="SOD53081.1"/>
    </source>
</evidence>
<dbReference type="EMBL" id="OCND01000002">
    <property type="protein sequence ID" value="SOD53081.1"/>
    <property type="molecule type" value="Genomic_DNA"/>
</dbReference>
<proteinExistence type="predicted"/>
<dbReference type="Proteomes" id="UP000219374">
    <property type="component" value="Unassembled WGS sequence"/>
</dbReference>
<sequence length="227" mass="23899">MNGILMATRTGVAPVRNPLSPRVHRHAGARTDSAASDKAGNRAIQALRTLLRHVFRSSWAIPQAAANTDAGIGPTGSGRGLALALGQPGDGDAEQDCAIAKQDPDIASAGHARRLSSIAGIPPGNAIEGTAVSIAALPSQLQNPTATGRAAGWRWWRALSRMWRGTTATETTEIRFVPPARPLPSLGFREFTAPRRLQGGGALRLRTKAAGRIAAFDGLQSKRGRQR</sequence>
<accession>A0A286D354</accession>
<dbReference type="RefSeq" id="WP_141400736.1">
    <property type="nucleotide sequence ID" value="NZ_OCND01000002.1"/>
</dbReference>
<evidence type="ECO:0000313" key="3">
    <source>
        <dbReference type="Proteomes" id="UP000219374"/>
    </source>
</evidence>
<name>A0A286D354_9GAMM</name>
<protein>
    <submittedName>
        <fullName evidence="2">Uncharacterized protein</fullName>
    </submittedName>
</protein>
<gene>
    <name evidence="2" type="ORF">SAMN06296416_102228</name>
</gene>
<organism evidence="2 3">
    <name type="scientific">Pseudoxanthomonas wuyuanensis</name>
    <dbReference type="NCBI Taxonomy" id="1073196"/>
    <lineage>
        <taxon>Bacteria</taxon>
        <taxon>Pseudomonadati</taxon>
        <taxon>Pseudomonadota</taxon>
        <taxon>Gammaproteobacteria</taxon>
        <taxon>Lysobacterales</taxon>
        <taxon>Lysobacteraceae</taxon>
        <taxon>Pseudoxanthomonas</taxon>
    </lineage>
</organism>
<evidence type="ECO:0000256" key="1">
    <source>
        <dbReference type="SAM" id="MobiDB-lite"/>
    </source>
</evidence>
<feature type="region of interest" description="Disordered" evidence="1">
    <location>
        <begin position="15"/>
        <end position="39"/>
    </location>
</feature>
<dbReference type="AlphaFoldDB" id="A0A286D354"/>
<reference evidence="2 3" key="1">
    <citation type="submission" date="2017-09" db="EMBL/GenBank/DDBJ databases">
        <authorList>
            <person name="Ehlers B."/>
            <person name="Leendertz F.H."/>
        </authorList>
    </citation>
    <scope>NUCLEOTIDE SEQUENCE [LARGE SCALE GENOMIC DNA]</scope>
    <source>
        <strain evidence="2 3">CGMCC 1.10978</strain>
    </source>
</reference>